<feature type="region of interest" description="Disordered" evidence="1">
    <location>
        <begin position="1"/>
        <end position="31"/>
    </location>
</feature>
<feature type="compositionally biased region" description="Polar residues" evidence="1">
    <location>
        <begin position="1"/>
        <end position="10"/>
    </location>
</feature>
<dbReference type="Proteomes" id="UP001165586">
    <property type="component" value="Unassembled WGS sequence"/>
</dbReference>
<proteinExistence type="predicted"/>
<name>A0ABT2HB92_9MICO</name>
<dbReference type="EMBL" id="JANLCJ010000520">
    <property type="protein sequence ID" value="MCS5737230.1"/>
    <property type="molecule type" value="Genomic_DNA"/>
</dbReference>
<gene>
    <name evidence="2" type="ORF">N1032_26225</name>
</gene>
<feature type="compositionally biased region" description="Low complexity" evidence="1">
    <location>
        <begin position="11"/>
        <end position="28"/>
    </location>
</feature>
<accession>A0ABT2HB92</accession>
<feature type="non-terminal residue" evidence="2">
    <location>
        <position position="1"/>
    </location>
</feature>
<keyword evidence="3" id="KW-1185">Reference proteome</keyword>
<reference evidence="2" key="1">
    <citation type="submission" date="2022-08" db="EMBL/GenBank/DDBJ databases">
        <authorList>
            <person name="Deng Y."/>
            <person name="Han X.-F."/>
            <person name="Zhang Y.-Q."/>
        </authorList>
    </citation>
    <scope>NUCLEOTIDE SEQUENCE</scope>
    <source>
        <strain evidence="2">CPCC 203386</strain>
    </source>
</reference>
<organism evidence="2 3">
    <name type="scientific">Herbiconiux daphne</name>
    <dbReference type="NCBI Taxonomy" id="2970914"/>
    <lineage>
        <taxon>Bacteria</taxon>
        <taxon>Bacillati</taxon>
        <taxon>Actinomycetota</taxon>
        <taxon>Actinomycetes</taxon>
        <taxon>Micrococcales</taxon>
        <taxon>Microbacteriaceae</taxon>
        <taxon>Herbiconiux</taxon>
    </lineage>
</organism>
<evidence type="ECO:0000313" key="3">
    <source>
        <dbReference type="Proteomes" id="UP001165586"/>
    </source>
</evidence>
<protein>
    <submittedName>
        <fullName evidence="2">Uncharacterized protein</fullName>
    </submittedName>
</protein>
<sequence>TAQPRTARSETATQSNSRTASSRATSNRPVNGGYYWLTVNGEQTIGKFNSSVNSFEIIGWEVPVEQAEVTVGARITQ</sequence>
<evidence type="ECO:0000313" key="2">
    <source>
        <dbReference type="EMBL" id="MCS5737230.1"/>
    </source>
</evidence>
<evidence type="ECO:0000256" key="1">
    <source>
        <dbReference type="SAM" id="MobiDB-lite"/>
    </source>
</evidence>
<dbReference type="RefSeq" id="WP_259543574.1">
    <property type="nucleotide sequence ID" value="NZ_JANLCJ010000520.1"/>
</dbReference>
<comment type="caution">
    <text evidence="2">The sequence shown here is derived from an EMBL/GenBank/DDBJ whole genome shotgun (WGS) entry which is preliminary data.</text>
</comment>